<dbReference type="InterPro" id="IPR029045">
    <property type="entry name" value="ClpP/crotonase-like_dom_sf"/>
</dbReference>
<keyword evidence="1" id="KW-0732">Signal</keyword>
<evidence type="ECO:0000313" key="4">
    <source>
        <dbReference type="Proteomes" id="UP000294614"/>
    </source>
</evidence>
<dbReference type="PROSITE" id="PS50106">
    <property type="entry name" value="PDZ"/>
    <property type="match status" value="1"/>
</dbReference>
<reference evidence="3 4" key="1">
    <citation type="submission" date="2019-03" db="EMBL/GenBank/DDBJ databases">
        <title>Genomic Encyclopedia of Type Strains, Phase IV (KMG-IV): sequencing the most valuable type-strain genomes for metagenomic binning, comparative biology and taxonomic classification.</title>
        <authorList>
            <person name="Goeker M."/>
        </authorList>
    </citation>
    <scope>NUCLEOTIDE SEQUENCE [LARGE SCALE GENOMIC DNA]</scope>
    <source>
        <strain evidence="3 4">DSM 24984</strain>
    </source>
</reference>
<dbReference type="Pfam" id="PF03572">
    <property type="entry name" value="Peptidase_S41"/>
    <property type="match status" value="1"/>
</dbReference>
<dbReference type="InterPro" id="IPR001478">
    <property type="entry name" value="PDZ"/>
</dbReference>
<comment type="caution">
    <text evidence="3">The sequence shown here is derived from an EMBL/GenBank/DDBJ whole genome shotgun (WGS) entry which is preliminary data.</text>
</comment>
<dbReference type="PANTHER" id="PTHR32060:SF30">
    <property type="entry name" value="CARBOXY-TERMINAL PROCESSING PROTEASE CTPA"/>
    <property type="match status" value="1"/>
</dbReference>
<keyword evidence="3" id="KW-0645">Protease</keyword>
<sequence length="440" mass="47507">MLKLKLTAVLALAMFLAACGGGGGDSSSSGSKVFNIDYYPAECSEAAQTEFVYKAMHDVYYWADTSPVLDYKAYDSQYDLIYAMRNSKDVFSTIYTKQFINDYYSGSNIGLGLNTITDGTGLYIRMVYPDSPADLAGLERGNRIMSVNGYSAEQMLASSAVSDAAFGPSTAGYSVTIDYLDNSNVSKTAVVSKAEYYADSAPVYDIFTNSGNGKKIGYLFYNSFNENTSDTTAAMEAFRTAGVSELVIDLRYNGGGLVKTAQYIGSFIGGSGLSGLTMLKMIFNNKYSGMNSKVSFADPVYALDVDKVVFLVTGATASASELVINGLKPFKDVYLIGSNTYGKPVGSHYIGYCDKYLSAVTFENKNTLDEGGYFSGISADCRKYENVDSLGQFGSEDEKFLGAALNYLQTGGCVSEPASMAKIKVAEKEIHAPWDEKIIK</sequence>
<name>A0A4R1KAS2_9BACT</name>
<dbReference type="AlphaFoldDB" id="A0A4R1KAS2"/>
<dbReference type="PANTHER" id="PTHR32060">
    <property type="entry name" value="TAIL-SPECIFIC PROTEASE"/>
    <property type="match status" value="1"/>
</dbReference>
<dbReference type="Proteomes" id="UP000294614">
    <property type="component" value="Unassembled WGS sequence"/>
</dbReference>
<feature type="domain" description="PDZ" evidence="2">
    <location>
        <begin position="105"/>
        <end position="161"/>
    </location>
</feature>
<dbReference type="OrthoDB" id="7168509at2"/>
<dbReference type="InterPro" id="IPR005151">
    <property type="entry name" value="Tail-specific_protease"/>
</dbReference>
<organism evidence="3 4">
    <name type="scientific">Seleniivibrio woodruffii</name>
    <dbReference type="NCBI Taxonomy" id="1078050"/>
    <lineage>
        <taxon>Bacteria</taxon>
        <taxon>Pseudomonadati</taxon>
        <taxon>Deferribacterota</taxon>
        <taxon>Deferribacteres</taxon>
        <taxon>Deferribacterales</taxon>
        <taxon>Geovibrionaceae</taxon>
        <taxon>Seleniivibrio</taxon>
    </lineage>
</organism>
<feature type="chain" id="PRO_5020498898" evidence="1">
    <location>
        <begin position="21"/>
        <end position="440"/>
    </location>
</feature>
<evidence type="ECO:0000256" key="1">
    <source>
        <dbReference type="SAM" id="SignalP"/>
    </source>
</evidence>
<keyword evidence="3" id="KW-0378">Hydrolase</keyword>
<accession>A0A4R1KAS2</accession>
<dbReference type="GO" id="GO:0006508">
    <property type="term" value="P:proteolysis"/>
    <property type="evidence" value="ECO:0007669"/>
    <property type="project" value="UniProtKB-KW"/>
</dbReference>
<dbReference type="GO" id="GO:0030288">
    <property type="term" value="C:outer membrane-bounded periplasmic space"/>
    <property type="evidence" value="ECO:0007669"/>
    <property type="project" value="TreeGrafter"/>
</dbReference>
<dbReference type="SMART" id="SM00228">
    <property type="entry name" value="PDZ"/>
    <property type="match status" value="1"/>
</dbReference>
<dbReference type="Gene3D" id="3.30.750.170">
    <property type="match status" value="1"/>
</dbReference>
<dbReference type="CDD" id="cd07561">
    <property type="entry name" value="Peptidase_S41_CPP_like"/>
    <property type="match status" value="1"/>
</dbReference>
<dbReference type="SMART" id="SM00245">
    <property type="entry name" value="TSPc"/>
    <property type="match status" value="1"/>
</dbReference>
<dbReference type="GO" id="GO:0007165">
    <property type="term" value="P:signal transduction"/>
    <property type="evidence" value="ECO:0007669"/>
    <property type="project" value="TreeGrafter"/>
</dbReference>
<gene>
    <name evidence="3" type="ORF">C8D98_0031</name>
</gene>
<dbReference type="GO" id="GO:0008236">
    <property type="term" value="F:serine-type peptidase activity"/>
    <property type="evidence" value="ECO:0007669"/>
    <property type="project" value="InterPro"/>
</dbReference>
<keyword evidence="4" id="KW-1185">Reference proteome</keyword>
<evidence type="ECO:0000259" key="2">
    <source>
        <dbReference type="PROSITE" id="PS50106"/>
    </source>
</evidence>
<dbReference type="Pfam" id="PF18294">
    <property type="entry name" value="Pept_S41_N"/>
    <property type="match status" value="1"/>
</dbReference>
<protein>
    <submittedName>
        <fullName evidence="3">C-terminal processing protease CtpA/Prc</fullName>
    </submittedName>
</protein>
<dbReference type="PROSITE" id="PS51257">
    <property type="entry name" value="PROKAR_LIPOPROTEIN"/>
    <property type="match status" value="1"/>
</dbReference>
<evidence type="ECO:0000313" key="3">
    <source>
        <dbReference type="EMBL" id="TCK61532.1"/>
    </source>
</evidence>
<feature type="signal peptide" evidence="1">
    <location>
        <begin position="1"/>
        <end position="20"/>
    </location>
</feature>
<dbReference type="RefSeq" id="WP_132870901.1">
    <property type="nucleotide sequence ID" value="NZ_SMGG01000003.1"/>
</dbReference>
<dbReference type="Gene3D" id="3.90.226.10">
    <property type="entry name" value="2-enoyl-CoA Hydratase, Chain A, domain 1"/>
    <property type="match status" value="1"/>
</dbReference>
<dbReference type="InterPro" id="IPR041613">
    <property type="entry name" value="Pept_S41_N"/>
</dbReference>
<dbReference type="Pfam" id="PF00595">
    <property type="entry name" value="PDZ"/>
    <property type="match status" value="1"/>
</dbReference>
<dbReference type="SUPFAM" id="SSF52096">
    <property type="entry name" value="ClpP/crotonase"/>
    <property type="match status" value="1"/>
</dbReference>
<dbReference type="SUPFAM" id="SSF50156">
    <property type="entry name" value="PDZ domain-like"/>
    <property type="match status" value="1"/>
</dbReference>
<dbReference type="InterPro" id="IPR036034">
    <property type="entry name" value="PDZ_sf"/>
</dbReference>
<proteinExistence type="predicted"/>
<dbReference type="GO" id="GO:0004175">
    <property type="term" value="F:endopeptidase activity"/>
    <property type="evidence" value="ECO:0007669"/>
    <property type="project" value="TreeGrafter"/>
</dbReference>
<dbReference type="EMBL" id="SMGG01000003">
    <property type="protein sequence ID" value="TCK61532.1"/>
    <property type="molecule type" value="Genomic_DNA"/>
</dbReference>
<dbReference type="Gene3D" id="2.30.42.10">
    <property type="match status" value="1"/>
</dbReference>